<protein>
    <submittedName>
        <fullName evidence="2">Unannotated protein</fullName>
    </submittedName>
</protein>
<accession>A0A6J7D067</accession>
<feature type="region of interest" description="Disordered" evidence="1">
    <location>
        <begin position="152"/>
        <end position="172"/>
    </location>
</feature>
<dbReference type="AlphaFoldDB" id="A0A6J7D067"/>
<evidence type="ECO:0000313" key="2">
    <source>
        <dbReference type="EMBL" id="CAB4863180.1"/>
    </source>
</evidence>
<feature type="region of interest" description="Disordered" evidence="1">
    <location>
        <begin position="219"/>
        <end position="243"/>
    </location>
</feature>
<dbReference type="EMBL" id="CAFBLS010000025">
    <property type="protein sequence ID" value="CAB4863180.1"/>
    <property type="molecule type" value="Genomic_DNA"/>
</dbReference>
<evidence type="ECO:0000256" key="1">
    <source>
        <dbReference type="SAM" id="MobiDB-lite"/>
    </source>
</evidence>
<feature type="compositionally biased region" description="Polar residues" evidence="1">
    <location>
        <begin position="152"/>
        <end position="162"/>
    </location>
</feature>
<organism evidence="2">
    <name type="scientific">freshwater metagenome</name>
    <dbReference type="NCBI Taxonomy" id="449393"/>
    <lineage>
        <taxon>unclassified sequences</taxon>
        <taxon>metagenomes</taxon>
        <taxon>ecological metagenomes</taxon>
    </lineage>
</organism>
<reference evidence="2" key="1">
    <citation type="submission" date="2020-05" db="EMBL/GenBank/DDBJ databases">
        <authorList>
            <person name="Chiriac C."/>
            <person name="Salcher M."/>
            <person name="Ghai R."/>
            <person name="Kavagutti S V."/>
        </authorList>
    </citation>
    <scope>NUCLEOTIDE SEQUENCE</scope>
</reference>
<gene>
    <name evidence="2" type="ORF">UFOPK3402_00319</name>
</gene>
<name>A0A6J7D067_9ZZZZ</name>
<proteinExistence type="predicted"/>
<sequence>MNENGVSAAAFTKRPPPQASYWVTVFANPPPSLTITLPFQPNRPPTAMETRMSSKDTWNTRFPVSRRYPFSAAIQPESAGPDTTRQRRPLRKDAASASTAAGSALTSVVTVPASRSRRLGAAGGGASIAFQCCLVRGSTQPISEMNSRRYTAANQGDANTSKNPRDFRTGPHVGDPAIHSFTLRGSLPCWGRTDPGMLAMASRKSRMRAVFMLVSWRQAHRSRPTPPNGGSGALTAPSRNRAR</sequence>
<feature type="region of interest" description="Disordered" evidence="1">
    <location>
        <begin position="71"/>
        <end position="103"/>
    </location>
</feature>